<dbReference type="PROSITE" id="PS50181">
    <property type="entry name" value="FBOX"/>
    <property type="match status" value="1"/>
</dbReference>
<dbReference type="InterPro" id="IPR001810">
    <property type="entry name" value="F-box_dom"/>
</dbReference>
<sequence>MPSLTLVPQEIVERVLAFLDPLDVASFFQTSKQRNKLVYHPGDNHLWRELYLAQPFDDPRLALTPRLERIPAESINWKSSLQAIIRARTVLNDPSKCRPQERETILRTVMLRGATPAPSFCEKMLSKNLVWLVMMLRDGALLNGTIPLSPTEAQLRACLLVHLGLTPSDARSVNKAAARAFVYDLRNYFSDGGFGPYLPDGSGRVNWVHLHAIHRVVAMHLVDLREIEPFVFPPIPMSMPYCQSIVPLGLDLKVHDWAGIEGLWHCSLCFVDHRQLLRFRDTFRVLPVYFRVIGFEEDPERPTRPRLVFAGEGRDEQTMIGRVQMTPDEHLRWKWVCGEGGQAVWSCDGVQVGGVRSSYGVLGSWTTVFHDHHDPVGPLWLRKVKTISE</sequence>
<dbReference type="AlphaFoldDB" id="A0AAD4LP48"/>
<name>A0AAD4LP48_9AGAM</name>
<proteinExistence type="predicted"/>
<dbReference type="InterPro" id="IPR036047">
    <property type="entry name" value="F-box-like_dom_sf"/>
</dbReference>
<dbReference type="Proteomes" id="UP001201163">
    <property type="component" value="Unassembled WGS sequence"/>
</dbReference>
<protein>
    <recommendedName>
        <fullName evidence="1">F-box domain-containing protein</fullName>
    </recommendedName>
</protein>
<dbReference type="EMBL" id="JAKELL010000007">
    <property type="protein sequence ID" value="KAH8997404.1"/>
    <property type="molecule type" value="Genomic_DNA"/>
</dbReference>
<reference evidence="2" key="1">
    <citation type="submission" date="2022-01" db="EMBL/GenBank/DDBJ databases">
        <title>Comparative genomics reveals a dynamic genome evolution in the ectomycorrhizal milk-cap (Lactarius) mushrooms.</title>
        <authorList>
            <consortium name="DOE Joint Genome Institute"/>
            <person name="Lebreton A."/>
            <person name="Tang N."/>
            <person name="Kuo A."/>
            <person name="LaButti K."/>
            <person name="Drula E."/>
            <person name="Barry K."/>
            <person name="Clum A."/>
            <person name="Lipzen A."/>
            <person name="Mousain D."/>
            <person name="Ng V."/>
            <person name="Wang R."/>
            <person name="Wang X."/>
            <person name="Dai Y."/>
            <person name="Henrissat B."/>
            <person name="Grigoriev I.V."/>
            <person name="Guerin-Laguette A."/>
            <person name="Yu F."/>
            <person name="Martin F.M."/>
        </authorList>
    </citation>
    <scope>NUCLEOTIDE SEQUENCE</scope>
    <source>
        <strain evidence="2">QP</strain>
    </source>
</reference>
<accession>A0AAD4LP48</accession>
<comment type="caution">
    <text evidence="2">The sequence shown here is derived from an EMBL/GenBank/DDBJ whole genome shotgun (WGS) entry which is preliminary data.</text>
</comment>
<evidence type="ECO:0000313" key="3">
    <source>
        <dbReference type="Proteomes" id="UP001201163"/>
    </source>
</evidence>
<evidence type="ECO:0000313" key="2">
    <source>
        <dbReference type="EMBL" id="KAH8997404.1"/>
    </source>
</evidence>
<feature type="domain" description="F-box" evidence="1">
    <location>
        <begin position="1"/>
        <end position="50"/>
    </location>
</feature>
<dbReference type="SUPFAM" id="SSF81383">
    <property type="entry name" value="F-box domain"/>
    <property type="match status" value="1"/>
</dbReference>
<gene>
    <name evidence="2" type="ORF">EDB92DRAFT_2101458</name>
</gene>
<evidence type="ECO:0000259" key="1">
    <source>
        <dbReference type="PROSITE" id="PS50181"/>
    </source>
</evidence>
<keyword evidence="3" id="KW-1185">Reference proteome</keyword>
<dbReference type="Gene3D" id="1.20.1280.50">
    <property type="match status" value="1"/>
</dbReference>
<organism evidence="2 3">
    <name type="scientific">Lactarius akahatsu</name>
    <dbReference type="NCBI Taxonomy" id="416441"/>
    <lineage>
        <taxon>Eukaryota</taxon>
        <taxon>Fungi</taxon>
        <taxon>Dikarya</taxon>
        <taxon>Basidiomycota</taxon>
        <taxon>Agaricomycotina</taxon>
        <taxon>Agaricomycetes</taxon>
        <taxon>Russulales</taxon>
        <taxon>Russulaceae</taxon>
        <taxon>Lactarius</taxon>
    </lineage>
</organism>